<name>A0A4P7GHZ1_9ACTN</name>
<dbReference type="EMBL" id="CP038267">
    <property type="protein sequence ID" value="QBR91548.1"/>
    <property type="molecule type" value="Genomic_DNA"/>
</dbReference>
<proteinExistence type="predicted"/>
<evidence type="ECO:0000313" key="1">
    <source>
        <dbReference type="EMBL" id="QBR91548.1"/>
    </source>
</evidence>
<dbReference type="KEGG" id="noy:EXE57_04120"/>
<protein>
    <submittedName>
        <fullName evidence="1">Uncharacterized protein</fullName>
    </submittedName>
</protein>
<keyword evidence="2" id="KW-1185">Reference proteome</keyword>
<reference evidence="1 2" key="1">
    <citation type="submission" date="2019-03" db="EMBL/GenBank/DDBJ databases">
        <title>Three New Species of Nocardioides, Nocardioides euryhalodurans sp. nov., Nocardioides seonyuensis sp. nov. and Nocardioides eburneoflavus sp. nov., Iolated from Soil.</title>
        <authorList>
            <person name="Roh S.G."/>
            <person name="Lee C."/>
            <person name="Kim M.-K."/>
            <person name="Kim S.B."/>
        </authorList>
    </citation>
    <scope>NUCLEOTIDE SEQUENCE [LARGE SCALE GENOMIC DNA]</scope>
    <source>
        <strain evidence="1 2">MMS17-SY117</strain>
    </source>
</reference>
<accession>A0A4P7GHZ1</accession>
<dbReference type="AlphaFoldDB" id="A0A4P7GHZ1"/>
<dbReference type="Proteomes" id="UP000294894">
    <property type="component" value="Chromosome"/>
</dbReference>
<gene>
    <name evidence="1" type="ORF">EXE57_04120</name>
</gene>
<organism evidence="1 2">
    <name type="scientific">Nocardioides euryhalodurans</name>
    <dbReference type="NCBI Taxonomy" id="2518370"/>
    <lineage>
        <taxon>Bacteria</taxon>
        <taxon>Bacillati</taxon>
        <taxon>Actinomycetota</taxon>
        <taxon>Actinomycetes</taxon>
        <taxon>Propionibacteriales</taxon>
        <taxon>Nocardioidaceae</taxon>
        <taxon>Nocardioides</taxon>
    </lineage>
</organism>
<dbReference type="RefSeq" id="WP_135074273.1">
    <property type="nucleotide sequence ID" value="NZ_CP038267.1"/>
</dbReference>
<sequence length="183" mass="20299">MEPADECSFARSSTARTGPPRVLVGVLSGAWRIGEPTGDAAFAIERHPATLTRRPDRRTAVVSRFEVRRPGLRERRCGGRLQRVLVVHRVPLVRPERGERAHDAVDRGVDVAPHDRCHVVPLVRGHHDQDATVRVDVVGDHHLDLPGADLVGRRPRVERLDEALPQPLVVHVSSRPESIRTAS</sequence>
<evidence type="ECO:0000313" key="2">
    <source>
        <dbReference type="Proteomes" id="UP000294894"/>
    </source>
</evidence>